<dbReference type="PRINTS" id="PR00011">
    <property type="entry name" value="EGFLAMININ"/>
</dbReference>
<organism evidence="6 7">
    <name type="scientific">Stichopus japonicus</name>
    <name type="common">Sea cucumber</name>
    <dbReference type="NCBI Taxonomy" id="307972"/>
    <lineage>
        <taxon>Eukaryota</taxon>
        <taxon>Metazoa</taxon>
        <taxon>Echinodermata</taxon>
        <taxon>Eleutherozoa</taxon>
        <taxon>Echinozoa</taxon>
        <taxon>Holothuroidea</taxon>
        <taxon>Aspidochirotacea</taxon>
        <taxon>Aspidochirotida</taxon>
        <taxon>Stichopodidae</taxon>
        <taxon>Apostichopus</taxon>
    </lineage>
</organism>
<proteinExistence type="predicted"/>
<dbReference type="InterPro" id="IPR042635">
    <property type="entry name" value="MEGF10/SREC1/2-like"/>
</dbReference>
<dbReference type="Pfam" id="PF00053">
    <property type="entry name" value="EGF_laminin"/>
    <property type="match status" value="1"/>
</dbReference>
<dbReference type="STRING" id="307972.A0A2G8KMC8"/>
<evidence type="ECO:0000256" key="1">
    <source>
        <dbReference type="ARBA" id="ARBA00022536"/>
    </source>
</evidence>
<dbReference type="GO" id="GO:0005044">
    <property type="term" value="F:scavenger receptor activity"/>
    <property type="evidence" value="ECO:0007669"/>
    <property type="project" value="InterPro"/>
</dbReference>
<feature type="domain" description="EGF-like" evidence="5">
    <location>
        <begin position="89"/>
        <end position="100"/>
    </location>
</feature>
<protein>
    <submittedName>
        <fullName evidence="6">Putative multiple epidermal growth factor-like domains protein 6</fullName>
    </submittedName>
</protein>
<evidence type="ECO:0000313" key="6">
    <source>
        <dbReference type="EMBL" id="PIK49166.1"/>
    </source>
</evidence>
<evidence type="ECO:0000256" key="3">
    <source>
        <dbReference type="ARBA" id="ARBA00022737"/>
    </source>
</evidence>
<dbReference type="PANTHER" id="PTHR24043:SF8">
    <property type="entry name" value="EGF-LIKE DOMAIN-CONTAINING PROTEIN"/>
    <property type="match status" value="1"/>
</dbReference>
<keyword evidence="1" id="KW-0245">EGF-like domain</keyword>
<dbReference type="PROSITE" id="PS00022">
    <property type="entry name" value="EGF_1"/>
    <property type="match status" value="1"/>
</dbReference>
<accession>A0A2G8KMC8</accession>
<dbReference type="OrthoDB" id="8947502at2759"/>
<sequence length="200" mass="20927">MDYANAFPVSLGVDVRTRAIKDSSVRIVVKFVAVGMMGLNPIDGSCSCAPGYMGTYCDLICPHATFGLQCLTDCFCLNNASCQHVTGDCHCAPGFTGMTCINKCPTGTWGLGCLGTCSCPTDAGCDHITGTCICPPGRRGTMCTLPCQPGTFGENCAQQCSCQTEHSVAYTQVDAFAPTAGKERIVQTLVGLGFSVHPVL</sequence>
<dbReference type="FunFam" id="2.170.300.10:FF:000041">
    <property type="entry name" value="Tyrosine protein kinase receptor tie-1, putative"/>
    <property type="match status" value="1"/>
</dbReference>
<dbReference type="Proteomes" id="UP000230750">
    <property type="component" value="Unassembled WGS sequence"/>
</dbReference>
<dbReference type="SMART" id="SM00181">
    <property type="entry name" value="EGF"/>
    <property type="match status" value="2"/>
</dbReference>
<dbReference type="PANTHER" id="PTHR24043">
    <property type="entry name" value="SCAVENGER RECEPTOR CLASS F"/>
    <property type="match status" value="1"/>
</dbReference>
<keyword evidence="3" id="KW-0677">Repeat</keyword>
<evidence type="ECO:0000256" key="4">
    <source>
        <dbReference type="ARBA" id="ARBA00023157"/>
    </source>
</evidence>
<dbReference type="AlphaFoldDB" id="A0A2G8KMC8"/>
<comment type="caution">
    <text evidence="6">The sequence shown here is derived from an EMBL/GenBank/DDBJ whole genome shotgun (WGS) entry which is preliminary data.</text>
</comment>
<keyword evidence="2" id="KW-0732">Signal</keyword>
<dbReference type="EMBL" id="MRZV01000477">
    <property type="protein sequence ID" value="PIK49166.1"/>
    <property type="molecule type" value="Genomic_DNA"/>
</dbReference>
<evidence type="ECO:0000313" key="7">
    <source>
        <dbReference type="Proteomes" id="UP000230750"/>
    </source>
</evidence>
<evidence type="ECO:0000259" key="5">
    <source>
        <dbReference type="PROSITE" id="PS00022"/>
    </source>
</evidence>
<reference evidence="6 7" key="1">
    <citation type="journal article" date="2017" name="PLoS Biol.">
        <title>The sea cucumber genome provides insights into morphological evolution and visceral regeneration.</title>
        <authorList>
            <person name="Zhang X."/>
            <person name="Sun L."/>
            <person name="Yuan J."/>
            <person name="Sun Y."/>
            <person name="Gao Y."/>
            <person name="Zhang L."/>
            <person name="Li S."/>
            <person name="Dai H."/>
            <person name="Hamel J.F."/>
            <person name="Liu C."/>
            <person name="Yu Y."/>
            <person name="Liu S."/>
            <person name="Lin W."/>
            <person name="Guo K."/>
            <person name="Jin S."/>
            <person name="Xu P."/>
            <person name="Storey K.B."/>
            <person name="Huan P."/>
            <person name="Zhang T."/>
            <person name="Zhou Y."/>
            <person name="Zhang J."/>
            <person name="Lin C."/>
            <person name="Li X."/>
            <person name="Xing L."/>
            <person name="Huo D."/>
            <person name="Sun M."/>
            <person name="Wang L."/>
            <person name="Mercier A."/>
            <person name="Li F."/>
            <person name="Yang H."/>
            <person name="Xiang J."/>
        </authorList>
    </citation>
    <scope>NUCLEOTIDE SEQUENCE [LARGE SCALE GENOMIC DNA]</scope>
    <source>
        <strain evidence="6">Shaxun</strain>
        <tissue evidence="6">Muscle</tissue>
    </source>
</reference>
<keyword evidence="7" id="KW-1185">Reference proteome</keyword>
<name>A0A2G8KMC8_STIJA</name>
<dbReference type="Gene3D" id="2.170.300.10">
    <property type="entry name" value="Tie2 ligand-binding domain superfamily"/>
    <property type="match status" value="1"/>
</dbReference>
<gene>
    <name evidence="6" type="ORF">BSL78_13947</name>
</gene>
<evidence type="ECO:0000256" key="2">
    <source>
        <dbReference type="ARBA" id="ARBA00022729"/>
    </source>
</evidence>
<dbReference type="InterPro" id="IPR000742">
    <property type="entry name" value="EGF"/>
</dbReference>
<dbReference type="InterPro" id="IPR002049">
    <property type="entry name" value="LE_dom"/>
</dbReference>
<keyword evidence="4" id="KW-1015">Disulfide bond</keyword>